<dbReference type="PRINTS" id="PR00081">
    <property type="entry name" value="GDHRDH"/>
</dbReference>
<protein>
    <submittedName>
        <fullName evidence="5">SDR family NAD(P)-dependent oxidoreductase</fullName>
    </submittedName>
</protein>
<dbReference type="GO" id="GO:0016491">
    <property type="term" value="F:oxidoreductase activity"/>
    <property type="evidence" value="ECO:0007669"/>
    <property type="project" value="UniProtKB-KW"/>
</dbReference>
<comment type="caution">
    <text evidence="5">The sequence shown here is derived from an EMBL/GenBank/DDBJ whole genome shotgun (WGS) entry which is preliminary data.</text>
</comment>
<accession>A0A931IG30</accession>
<dbReference type="AlphaFoldDB" id="A0A931IG30"/>
<name>A0A931IG30_9NOCA</name>
<dbReference type="SUPFAM" id="SSF51735">
    <property type="entry name" value="NAD(P)-binding Rossmann-fold domains"/>
    <property type="match status" value="1"/>
</dbReference>
<dbReference type="FunFam" id="3.40.50.720:FF:000084">
    <property type="entry name" value="Short-chain dehydrogenase reductase"/>
    <property type="match status" value="1"/>
</dbReference>
<dbReference type="PRINTS" id="PR00080">
    <property type="entry name" value="SDRFAMILY"/>
</dbReference>
<dbReference type="RefSeq" id="WP_196153199.1">
    <property type="nucleotide sequence ID" value="NZ_JADMLG010000018.1"/>
</dbReference>
<proteinExistence type="inferred from homology"/>
<keyword evidence="6" id="KW-1185">Reference proteome</keyword>
<dbReference type="SMART" id="SM00822">
    <property type="entry name" value="PKS_KR"/>
    <property type="match status" value="1"/>
</dbReference>
<dbReference type="InterPro" id="IPR057326">
    <property type="entry name" value="KR_dom"/>
</dbReference>
<evidence type="ECO:0000256" key="2">
    <source>
        <dbReference type="ARBA" id="ARBA00023002"/>
    </source>
</evidence>
<reference evidence="5" key="1">
    <citation type="submission" date="2020-11" db="EMBL/GenBank/DDBJ databases">
        <title>Nocardia NEAU-351.nov., a novel actinomycete isolated from the cow dung.</title>
        <authorList>
            <person name="Zhang X."/>
        </authorList>
    </citation>
    <scope>NUCLEOTIDE SEQUENCE</scope>
    <source>
        <strain evidence="5">NEAU-351</strain>
    </source>
</reference>
<comment type="similarity">
    <text evidence="1 3">Belongs to the short-chain dehydrogenases/reductases (SDR) family.</text>
</comment>
<evidence type="ECO:0000259" key="4">
    <source>
        <dbReference type="SMART" id="SM00822"/>
    </source>
</evidence>
<sequence length="284" mass="29798">MSRRFDGKVVVVTGAASGIGAATARLFAAHGAKVHVCDINATGATSVCDQIIRAGGEAVAHAVDVADPRAMEALAADVFAIDPIIDVLHNNAGIGWAGPAENMTIQDWRRVVDVNLNGVVNGIHYFLPRMLAQGRHAHVLNTASSAGLFPIPYLSAYTATKFGIVGLTQALNAELAARGVRFTAICPGAVDTPIIGNTAKASQGSERITDLVHRFGRRPEAVAKAAVDAVGSRKVIVTVHAEAVLPPWWLHRLTPAGFQLAERAALRFASRAGAVYRASLGRHG</sequence>
<dbReference type="InterPro" id="IPR002347">
    <property type="entry name" value="SDR_fam"/>
</dbReference>
<evidence type="ECO:0000313" key="5">
    <source>
        <dbReference type="EMBL" id="MBH0780894.1"/>
    </source>
</evidence>
<dbReference type="GO" id="GO:0016020">
    <property type="term" value="C:membrane"/>
    <property type="evidence" value="ECO:0007669"/>
    <property type="project" value="TreeGrafter"/>
</dbReference>
<dbReference type="EMBL" id="JADMLG010000018">
    <property type="protein sequence ID" value="MBH0780894.1"/>
    <property type="molecule type" value="Genomic_DNA"/>
</dbReference>
<evidence type="ECO:0000256" key="1">
    <source>
        <dbReference type="ARBA" id="ARBA00006484"/>
    </source>
</evidence>
<evidence type="ECO:0000313" key="6">
    <source>
        <dbReference type="Proteomes" id="UP000655751"/>
    </source>
</evidence>
<gene>
    <name evidence="5" type="ORF">IT779_31955</name>
</gene>
<dbReference type="Proteomes" id="UP000655751">
    <property type="component" value="Unassembled WGS sequence"/>
</dbReference>
<dbReference type="CDD" id="cd05233">
    <property type="entry name" value="SDR_c"/>
    <property type="match status" value="1"/>
</dbReference>
<dbReference type="Gene3D" id="3.40.50.720">
    <property type="entry name" value="NAD(P)-binding Rossmann-like Domain"/>
    <property type="match status" value="1"/>
</dbReference>
<keyword evidence="2" id="KW-0560">Oxidoreductase</keyword>
<organism evidence="5 6">
    <name type="scientific">Nocardia bovistercoris</name>
    <dbReference type="NCBI Taxonomy" id="2785916"/>
    <lineage>
        <taxon>Bacteria</taxon>
        <taxon>Bacillati</taxon>
        <taxon>Actinomycetota</taxon>
        <taxon>Actinomycetes</taxon>
        <taxon>Mycobacteriales</taxon>
        <taxon>Nocardiaceae</taxon>
        <taxon>Nocardia</taxon>
    </lineage>
</organism>
<dbReference type="InterPro" id="IPR036291">
    <property type="entry name" value="NAD(P)-bd_dom_sf"/>
</dbReference>
<feature type="domain" description="Ketoreductase" evidence="4">
    <location>
        <begin position="8"/>
        <end position="155"/>
    </location>
</feature>
<dbReference type="Pfam" id="PF00106">
    <property type="entry name" value="adh_short"/>
    <property type="match status" value="1"/>
</dbReference>
<dbReference type="PANTHER" id="PTHR44196:SF1">
    <property type="entry name" value="DEHYDROGENASE_REDUCTASE SDR FAMILY MEMBER 7B"/>
    <property type="match status" value="1"/>
</dbReference>
<evidence type="ECO:0000256" key="3">
    <source>
        <dbReference type="RuleBase" id="RU000363"/>
    </source>
</evidence>
<dbReference type="PANTHER" id="PTHR44196">
    <property type="entry name" value="DEHYDROGENASE/REDUCTASE SDR FAMILY MEMBER 7B"/>
    <property type="match status" value="1"/>
</dbReference>